<dbReference type="InterPro" id="IPR007527">
    <property type="entry name" value="Znf_SWIM"/>
</dbReference>
<gene>
    <name evidence="3" type="ORF">MAGMO_2323</name>
</gene>
<evidence type="ECO:0000313" key="3">
    <source>
        <dbReference type="EMBL" id="CRH06485.1"/>
    </source>
</evidence>
<dbReference type="SUPFAM" id="SSF48452">
    <property type="entry name" value="TPR-like"/>
    <property type="match status" value="1"/>
</dbReference>
<sequence length="552" mass="62871">MGSLKERDGVLSAKVHGSYNYKVQLWAEDGELEHDCSCPLGQEYAFCKHCVAVGLAWLHKDQEPPQKKREASDSIGEKDVRDFLMGKSKEALVEMLLEQCEEDDRLNRRLLTMTAKTSRDKLDPSVWKDAIEEAVWSDDFVDWRHMPDYSSGVGEVVESIEELLHEGHAEAVIEITEHALGVMERAVEQVDDSDGDMGMLIEELQEIHLNACRKAKLDPVLLAEQLFEWELGSAWGIFYHAAETYAAVLGESGLARYRALTEAAWASVKAVGPGERDSGRFNSKRFRITSMMESLAKSTGDVEQLVAIKSRDLSHAYNYLTIAEIYRKDGQEEKALEWAEKGWKAFSNERRDERLRAFIADAYHRAGRHAEAMAMTWEAFQDRPSFDLYQDLAKNAKRANAWPEWREKALALIRKEIGSSKKKSGGQRGWGAPQLDHSALVAIFLWEGDMETAWLEAREGGCSGPLWLELAELRGKIDPYNSVQIYREHIRILLKRADKKNYVESVQYLGKIKKLLKAMGKPEDFGPIVAGIRNEHKRKKNLMALLDKKQWR</sequence>
<dbReference type="InterPro" id="IPR049245">
    <property type="entry name" value="DUF6880"/>
</dbReference>
<protein>
    <recommendedName>
        <fullName evidence="2">SWIM-type domain-containing protein</fullName>
    </recommendedName>
</protein>
<evidence type="ECO:0000256" key="1">
    <source>
        <dbReference type="PROSITE-ProRule" id="PRU00325"/>
    </source>
</evidence>
<dbReference type="EMBL" id="LO017727">
    <property type="protein sequence ID" value="CRH06485.1"/>
    <property type="molecule type" value="Genomic_DNA"/>
</dbReference>
<keyword evidence="1" id="KW-0863">Zinc-finger</keyword>
<dbReference type="Gene3D" id="1.25.40.10">
    <property type="entry name" value="Tetratricopeptide repeat domain"/>
    <property type="match status" value="1"/>
</dbReference>
<dbReference type="GO" id="GO:0008270">
    <property type="term" value="F:zinc ion binding"/>
    <property type="evidence" value="ECO:0007669"/>
    <property type="project" value="UniProtKB-KW"/>
</dbReference>
<keyword evidence="1" id="KW-0862">Zinc</keyword>
<organism evidence="3">
    <name type="scientific">Magnetococcus massalia (strain MO-1)</name>
    <dbReference type="NCBI Taxonomy" id="451514"/>
    <lineage>
        <taxon>Bacteria</taxon>
        <taxon>Pseudomonadati</taxon>
        <taxon>Pseudomonadota</taxon>
        <taxon>Magnetococcia</taxon>
        <taxon>Magnetococcales</taxon>
        <taxon>Magnetococcaceae</taxon>
        <taxon>Magnetococcus</taxon>
    </lineage>
</organism>
<evidence type="ECO:0000259" key="2">
    <source>
        <dbReference type="PROSITE" id="PS50966"/>
    </source>
</evidence>
<feature type="domain" description="SWIM-type" evidence="2">
    <location>
        <begin position="21"/>
        <end position="58"/>
    </location>
</feature>
<proteinExistence type="predicted"/>
<dbReference type="AlphaFoldDB" id="A0A1S7LHR2"/>
<reference evidence="3" key="1">
    <citation type="submission" date="2015-04" db="EMBL/GenBank/DDBJ databases">
        <authorList>
            <person name="Syromyatnikov M.Y."/>
            <person name="Popov V.N."/>
        </authorList>
    </citation>
    <scope>NUCLEOTIDE SEQUENCE</scope>
    <source>
        <strain evidence="3">MO-1</strain>
    </source>
</reference>
<dbReference type="Pfam" id="PF21810">
    <property type="entry name" value="DUF6880"/>
    <property type="match status" value="1"/>
</dbReference>
<keyword evidence="1" id="KW-0479">Metal-binding</keyword>
<dbReference type="InterPro" id="IPR011990">
    <property type="entry name" value="TPR-like_helical_dom_sf"/>
</dbReference>
<dbReference type="Pfam" id="PF04434">
    <property type="entry name" value="SWIM"/>
    <property type="match status" value="1"/>
</dbReference>
<name>A0A1S7LHR2_MAGMO</name>
<dbReference type="PROSITE" id="PS50966">
    <property type="entry name" value="ZF_SWIM"/>
    <property type="match status" value="1"/>
</dbReference>
<accession>A0A1S7LHR2</accession>